<keyword evidence="1 2" id="KW-0597">Phosphoprotein</keyword>
<dbReference type="PANTHER" id="PTHR44591:SF22">
    <property type="entry name" value="CHEY SUBFAMILY"/>
    <property type="match status" value="1"/>
</dbReference>
<evidence type="ECO:0000256" key="1">
    <source>
        <dbReference type="ARBA" id="ARBA00022553"/>
    </source>
</evidence>
<dbReference type="KEGG" id="cwo:Cwoe_3140"/>
<feature type="domain" description="Response regulatory" evidence="3">
    <location>
        <begin position="8"/>
        <end position="124"/>
    </location>
</feature>
<dbReference type="Proteomes" id="UP000008229">
    <property type="component" value="Chromosome"/>
</dbReference>
<dbReference type="STRING" id="469383.Cwoe_3140"/>
<proteinExistence type="predicted"/>
<dbReference type="PANTHER" id="PTHR44591">
    <property type="entry name" value="STRESS RESPONSE REGULATOR PROTEIN 1"/>
    <property type="match status" value="1"/>
</dbReference>
<dbReference type="Gene3D" id="3.40.50.2300">
    <property type="match status" value="1"/>
</dbReference>
<dbReference type="GO" id="GO:0000160">
    <property type="term" value="P:phosphorelay signal transduction system"/>
    <property type="evidence" value="ECO:0007669"/>
    <property type="project" value="InterPro"/>
</dbReference>
<name>D3FDU3_CONWI</name>
<dbReference type="SUPFAM" id="SSF52172">
    <property type="entry name" value="CheY-like"/>
    <property type="match status" value="1"/>
</dbReference>
<dbReference type="InterPro" id="IPR011006">
    <property type="entry name" value="CheY-like_superfamily"/>
</dbReference>
<protein>
    <submittedName>
        <fullName evidence="4">Response regulator receiver protein</fullName>
    </submittedName>
</protein>
<reference evidence="4 5" key="1">
    <citation type="journal article" date="2010" name="Stand. Genomic Sci.">
        <title>Complete genome sequence of Conexibacter woesei type strain (ID131577).</title>
        <authorList>
            <person name="Pukall R."/>
            <person name="Lapidus A."/>
            <person name="Glavina Del Rio T."/>
            <person name="Copeland A."/>
            <person name="Tice H."/>
            <person name="Cheng J.-F."/>
            <person name="Lucas S."/>
            <person name="Chen F."/>
            <person name="Nolan M."/>
            <person name="Bruce D."/>
            <person name="Goodwin L."/>
            <person name="Pitluck S."/>
            <person name="Mavromatis K."/>
            <person name="Ivanova N."/>
            <person name="Ovchinnikova G."/>
            <person name="Pati A."/>
            <person name="Chen A."/>
            <person name="Palaniappan K."/>
            <person name="Land M."/>
            <person name="Hauser L."/>
            <person name="Chang Y.-J."/>
            <person name="Jeffries C.D."/>
            <person name="Chain P."/>
            <person name="Meincke L."/>
            <person name="Sims D."/>
            <person name="Brettin T."/>
            <person name="Detter J.C."/>
            <person name="Rohde M."/>
            <person name="Goeker M."/>
            <person name="Bristow J."/>
            <person name="Eisen J.A."/>
            <person name="Markowitz V."/>
            <person name="Kyrpides N.C."/>
            <person name="Klenk H.-P."/>
            <person name="Hugenholtz P."/>
        </authorList>
    </citation>
    <scope>NUCLEOTIDE SEQUENCE [LARGE SCALE GENOMIC DNA]</scope>
    <source>
        <strain evidence="5">DSM 14684 / CIP 108061 / JCM 11494 / NBRC 100937 / ID131577</strain>
    </source>
</reference>
<dbReference type="InterPro" id="IPR050595">
    <property type="entry name" value="Bact_response_regulator"/>
</dbReference>
<dbReference type="EMBL" id="CP001854">
    <property type="protein sequence ID" value="ADB51559.1"/>
    <property type="molecule type" value="Genomic_DNA"/>
</dbReference>
<gene>
    <name evidence="4" type="ordered locus">Cwoe_3140</name>
</gene>
<dbReference type="eggNOG" id="COG2204">
    <property type="taxonomic scope" value="Bacteria"/>
</dbReference>
<dbReference type="SMART" id="SM00448">
    <property type="entry name" value="REC"/>
    <property type="match status" value="1"/>
</dbReference>
<evidence type="ECO:0000256" key="2">
    <source>
        <dbReference type="PROSITE-ProRule" id="PRU00169"/>
    </source>
</evidence>
<dbReference type="AlphaFoldDB" id="D3FDU3"/>
<dbReference type="Pfam" id="PF00072">
    <property type="entry name" value="Response_reg"/>
    <property type="match status" value="1"/>
</dbReference>
<keyword evidence="5" id="KW-1185">Reference proteome</keyword>
<evidence type="ECO:0000313" key="5">
    <source>
        <dbReference type="Proteomes" id="UP000008229"/>
    </source>
</evidence>
<reference evidence="5" key="2">
    <citation type="submission" date="2010-01" db="EMBL/GenBank/DDBJ databases">
        <title>The complete genome of Conexibacter woesei DSM 14684.</title>
        <authorList>
            <consortium name="US DOE Joint Genome Institute (JGI-PGF)"/>
            <person name="Lucas S."/>
            <person name="Copeland A."/>
            <person name="Lapidus A."/>
            <person name="Glavina del Rio T."/>
            <person name="Dalin E."/>
            <person name="Tice H."/>
            <person name="Bruce D."/>
            <person name="Goodwin L."/>
            <person name="Pitluck S."/>
            <person name="Kyrpides N."/>
            <person name="Mavromatis K."/>
            <person name="Ivanova N."/>
            <person name="Mikhailova N."/>
            <person name="Chertkov O."/>
            <person name="Brettin T."/>
            <person name="Detter J.C."/>
            <person name="Han C."/>
            <person name="Larimer F."/>
            <person name="Land M."/>
            <person name="Hauser L."/>
            <person name="Markowitz V."/>
            <person name="Cheng J.-F."/>
            <person name="Hugenholtz P."/>
            <person name="Woyke T."/>
            <person name="Wu D."/>
            <person name="Pukall R."/>
            <person name="Steenblock K."/>
            <person name="Schneider S."/>
            <person name="Klenk H.-P."/>
            <person name="Eisen J.A."/>
        </authorList>
    </citation>
    <scope>NUCLEOTIDE SEQUENCE [LARGE SCALE GENOMIC DNA]</scope>
    <source>
        <strain evidence="5">DSM 14684 / CIP 108061 / JCM 11494 / NBRC 100937 / ID131577</strain>
    </source>
</reference>
<dbReference type="HOGENOM" id="CLU_000445_69_17_11"/>
<sequence length="128" mass="13348">MTLLTERRILIIDDSDVMREMAIIALEGAGWEATSVGSGAEAVSAATARQPDAVLLDVEMPEMDGPATLAALRRDDATTHIPVVFLTGHDEPAVLEGLVALGAAATLPKPFSVALLAGEISDALGWTR</sequence>
<evidence type="ECO:0000259" key="3">
    <source>
        <dbReference type="PROSITE" id="PS50110"/>
    </source>
</evidence>
<dbReference type="RefSeq" id="WP_012934610.1">
    <property type="nucleotide sequence ID" value="NC_013739.1"/>
</dbReference>
<organism evidence="4 5">
    <name type="scientific">Conexibacter woesei (strain DSM 14684 / CCUG 47730 / CIP 108061 / JCM 11494 / NBRC 100937 / ID131577)</name>
    <dbReference type="NCBI Taxonomy" id="469383"/>
    <lineage>
        <taxon>Bacteria</taxon>
        <taxon>Bacillati</taxon>
        <taxon>Actinomycetota</taxon>
        <taxon>Thermoleophilia</taxon>
        <taxon>Solirubrobacterales</taxon>
        <taxon>Conexibacteraceae</taxon>
        <taxon>Conexibacter</taxon>
    </lineage>
</organism>
<feature type="modified residue" description="4-aspartylphosphate" evidence="2">
    <location>
        <position position="57"/>
    </location>
</feature>
<dbReference type="PROSITE" id="PS50110">
    <property type="entry name" value="RESPONSE_REGULATORY"/>
    <property type="match status" value="1"/>
</dbReference>
<accession>D3FDU3</accession>
<dbReference type="InterPro" id="IPR001789">
    <property type="entry name" value="Sig_transdc_resp-reg_receiver"/>
</dbReference>
<evidence type="ECO:0000313" key="4">
    <source>
        <dbReference type="EMBL" id="ADB51559.1"/>
    </source>
</evidence>